<proteinExistence type="predicted"/>
<reference evidence="3" key="1">
    <citation type="submission" date="2016-11" db="EMBL/GenBank/DDBJ databases">
        <authorList>
            <person name="Varghese N."/>
            <person name="Submissions S."/>
        </authorList>
    </citation>
    <scope>NUCLEOTIDE SEQUENCE [LARGE SCALE GENOMIC DNA]</scope>
    <source>
        <strain evidence="3">DSM 18095</strain>
    </source>
</reference>
<evidence type="ECO:0008006" key="4">
    <source>
        <dbReference type="Google" id="ProtNLM"/>
    </source>
</evidence>
<name>A0A1M4TI28_9FIRM</name>
<protein>
    <recommendedName>
        <fullName evidence="4">Zn-finger containing protein</fullName>
    </recommendedName>
</protein>
<organism evidence="2 3">
    <name type="scientific">Tissierella praeacuta DSM 18095</name>
    <dbReference type="NCBI Taxonomy" id="1123404"/>
    <lineage>
        <taxon>Bacteria</taxon>
        <taxon>Bacillati</taxon>
        <taxon>Bacillota</taxon>
        <taxon>Tissierellia</taxon>
        <taxon>Tissierellales</taxon>
        <taxon>Tissierellaceae</taxon>
        <taxon>Tissierella</taxon>
    </lineage>
</organism>
<evidence type="ECO:0000256" key="1">
    <source>
        <dbReference type="SAM" id="Phobius"/>
    </source>
</evidence>
<dbReference type="EMBL" id="FQTY01000002">
    <property type="protein sequence ID" value="SHE43984.1"/>
    <property type="molecule type" value="Genomic_DNA"/>
</dbReference>
<gene>
    <name evidence="2" type="ORF">SAMN02745784_00682</name>
</gene>
<feature type="transmembrane region" description="Helical" evidence="1">
    <location>
        <begin position="37"/>
        <end position="56"/>
    </location>
</feature>
<evidence type="ECO:0000313" key="2">
    <source>
        <dbReference type="EMBL" id="SHE43984.1"/>
    </source>
</evidence>
<keyword evidence="3" id="KW-1185">Reference proteome</keyword>
<feature type="transmembrane region" description="Helical" evidence="1">
    <location>
        <begin position="12"/>
        <end position="31"/>
    </location>
</feature>
<keyword evidence="1" id="KW-0812">Transmembrane</keyword>
<evidence type="ECO:0000313" key="3">
    <source>
        <dbReference type="Proteomes" id="UP000184114"/>
    </source>
</evidence>
<dbReference type="Proteomes" id="UP000184114">
    <property type="component" value="Unassembled WGS sequence"/>
</dbReference>
<dbReference type="STRING" id="1123404.SAMN02745784_00682"/>
<dbReference type="AlphaFoldDB" id="A0A1M4TI28"/>
<dbReference type="GeneID" id="90996468"/>
<keyword evidence="1" id="KW-1133">Transmembrane helix</keyword>
<sequence length="130" mass="15514">MNWLNKFMNGRYGGDQLSTLLILLSLFLTLFGRLTNIYLLLYIGYIPLVISIFRIFSKDINKRRMENYKFAIFMSPVYSWFKKTENKIKDRKTHKYIKCPNCHSSLRLPKGKGRLMVTCPKCKEKFEKRT</sequence>
<keyword evidence="1" id="KW-0472">Membrane</keyword>
<accession>A0A1M4TI28</accession>
<dbReference type="RefSeq" id="WP_072973132.1">
    <property type="nucleotide sequence ID" value="NZ_FQTY01000002.1"/>
</dbReference>